<evidence type="ECO:0000313" key="2">
    <source>
        <dbReference type="EMBL" id="KAE9467285.1"/>
    </source>
</evidence>
<proteinExistence type="predicted"/>
<comment type="caution">
    <text evidence="2">The sequence shown here is derived from an EMBL/GenBank/DDBJ whole genome shotgun (WGS) entry which is preliminary data.</text>
</comment>
<dbReference type="Proteomes" id="UP000428333">
    <property type="component" value="Linkage Group LG01"/>
</dbReference>
<keyword evidence="3" id="KW-1185">Reference proteome</keyword>
<evidence type="ECO:0000313" key="3">
    <source>
        <dbReference type="Proteomes" id="UP000428333"/>
    </source>
</evidence>
<feature type="non-terminal residue" evidence="2">
    <location>
        <position position="1"/>
    </location>
</feature>
<organism evidence="2 3">
    <name type="scientific">Rhododendron williamsianum</name>
    <dbReference type="NCBI Taxonomy" id="262921"/>
    <lineage>
        <taxon>Eukaryota</taxon>
        <taxon>Viridiplantae</taxon>
        <taxon>Streptophyta</taxon>
        <taxon>Embryophyta</taxon>
        <taxon>Tracheophyta</taxon>
        <taxon>Spermatophyta</taxon>
        <taxon>Magnoliopsida</taxon>
        <taxon>eudicotyledons</taxon>
        <taxon>Gunneridae</taxon>
        <taxon>Pentapetalae</taxon>
        <taxon>asterids</taxon>
        <taxon>Ericales</taxon>
        <taxon>Ericaceae</taxon>
        <taxon>Ericoideae</taxon>
        <taxon>Rhodoreae</taxon>
        <taxon>Rhododendron</taxon>
    </lineage>
</organism>
<protein>
    <submittedName>
        <fullName evidence="2">Uncharacterized protein</fullName>
    </submittedName>
</protein>
<dbReference type="AlphaFoldDB" id="A0A6A4M9S3"/>
<gene>
    <name evidence="2" type="ORF">C3L33_00796</name>
</gene>
<evidence type="ECO:0000256" key="1">
    <source>
        <dbReference type="SAM" id="MobiDB-lite"/>
    </source>
</evidence>
<name>A0A6A4M9S3_9ERIC</name>
<reference evidence="2 3" key="1">
    <citation type="journal article" date="2019" name="Genome Biol. Evol.">
        <title>The Rhododendron genome and chromosomal organization provide insight into shared whole-genome duplications across the heath family (Ericaceae).</title>
        <authorList>
            <person name="Soza V.L."/>
            <person name="Lindsley D."/>
            <person name="Waalkes A."/>
            <person name="Ramage E."/>
            <person name="Patwardhan R.P."/>
            <person name="Burton J.N."/>
            <person name="Adey A."/>
            <person name="Kumar A."/>
            <person name="Qiu R."/>
            <person name="Shendure J."/>
            <person name="Hall B."/>
        </authorList>
    </citation>
    <scope>NUCLEOTIDE SEQUENCE [LARGE SCALE GENOMIC DNA]</scope>
    <source>
        <strain evidence="2">RSF 1966-606</strain>
    </source>
</reference>
<feature type="region of interest" description="Disordered" evidence="1">
    <location>
        <begin position="65"/>
        <end position="90"/>
    </location>
</feature>
<dbReference type="EMBL" id="QEFC01000039">
    <property type="protein sequence ID" value="KAE9467285.1"/>
    <property type="molecule type" value="Genomic_DNA"/>
</dbReference>
<sequence>MEEAKEVSKSDEPKYRGVKAMPFVIGDACTDTHSSNLKPPPSLLWHYRHMRCPNSMANGFPTECLRPTSDRRKRHPTVQPGLRSRPVQPQHRVGEEGNHQLLQLVLLHLHVRDDGFPDGDRLRADGQELGLGIGHPDVPHVLVLLLLLRWNEDLRHGDSRGEPLDECAAGFSFRSQEEKGGVAGTAVGLPL</sequence>
<accession>A0A6A4M9S3</accession>